<keyword evidence="2" id="KW-0547">Nucleotide-binding</keyword>
<dbReference type="CDD" id="cd03221">
    <property type="entry name" value="ABCF_EF-3"/>
    <property type="match status" value="2"/>
</dbReference>
<reference evidence="7 8" key="1">
    <citation type="submission" date="2014-10" db="EMBL/GenBank/DDBJ databases">
        <title>Draft genome of anammox bacterium scalindua brodae, obtained using differential coverage binning of sequence data from two enrichment reactors.</title>
        <authorList>
            <person name="Speth D.R."/>
            <person name="Russ L."/>
            <person name="Kartal B."/>
            <person name="Op den Camp H.J."/>
            <person name="Dutilh B.E."/>
            <person name="Jetten M.S."/>
        </authorList>
    </citation>
    <scope>NUCLEOTIDE SEQUENCE [LARGE SCALE GENOMIC DNA]</scope>
    <source>
        <strain evidence="7">RU1</strain>
    </source>
</reference>
<dbReference type="InterPro" id="IPR032781">
    <property type="entry name" value="ABC_tran_Xtn"/>
</dbReference>
<dbReference type="InterPro" id="IPR003439">
    <property type="entry name" value="ABC_transporter-like_ATP-bd"/>
</dbReference>
<dbReference type="Pfam" id="PF00005">
    <property type="entry name" value="ABC_tran"/>
    <property type="match status" value="2"/>
</dbReference>
<dbReference type="SMART" id="SM00382">
    <property type="entry name" value="AAA"/>
    <property type="match status" value="2"/>
</dbReference>
<dbReference type="PROSITE" id="PS50893">
    <property type="entry name" value="ABC_TRANSPORTER_2"/>
    <property type="match status" value="2"/>
</dbReference>
<gene>
    <name evidence="7" type="ORF">SCABRO_00443</name>
</gene>
<dbReference type="InterPro" id="IPR027417">
    <property type="entry name" value="P-loop_NTPase"/>
</dbReference>
<dbReference type="PANTHER" id="PTHR19211:SF14">
    <property type="entry name" value="ATP-BINDING CASSETTE SUB-FAMILY F MEMBER 1"/>
    <property type="match status" value="1"/>
</dbReference>
<sequence length="619" mass="70303">MISVQYVSKHYLEQVIFDNISFNLNPRERTALVGRNGHGKTTLFRMLTGQEQCDEGIIAVPKNYRIGYLSQHIHFTKPTVLEEGCCSLPDDQKGDDWRVKSVLSGLGFSENDFDRNPSEFSGGYQIRLNLAKVLVSDPNLLLLDEPTNFLDIVSIRWLTGFLNNWKNEIVIISHDRGFTDSVATHTLGIHRHKIVKIKGTTQEYYDRILKSEEIHEKQRLNEDKKRKQAENFINSFRAKASHASLVQSRVKSLEKQEVLNKLEKISTLSFSFNSAPFPAKSIMEAQDLTFSYNGNDSPLIDHLNFNIESNDKICIIGKNGKGKTTLLKLLAGILPPNEGKVRNHPQTKIGYYEQANTATLNDQLTVEEEIASTVSGIERGRVRSICGAMMFSGDSALKRIKVLSGGEKCRTLLGKLLVMPTNILLLDEPTHHLDMQSCEAMMDAIDNFSGAVLMVTHNEHILHRVANKLIVFHHDRIFFFHGTYSQFLDQIGWGDQDSISPKKKSSNQEDTKGLSKKEQRKIRAEFNARRSKVLAPIEKKIKEIEEDIEKAEQQLQIDMESMIKASHDQDGAAISRLSKSSKQTQKHINALYNDLEDATEKYDRDKIEFEKEAQQKTLT</sequence>
<dbReference type="SUPFAM" id="SSF52540">
    <property type="entry name" value="P-loop containing nucleoside triphosphate hydrolases"/>
    <property type="match status" value="2"/>
</dbReference>
<evidence type="ECO:0000256" key="4">
    <source>
        <dbReference type="SAM" id="Coils"/>
    </source>
</evidence>
<name>A0A0B0ESZ5_9BACT</name>
<evidence type="ECO:0000313" key="8">
    <source>
        <dbReference type="Proteomes" id="UP000030652"/>
    </source>
</evidence>
<keyword evidence="1" id="KW-0677">Repeat</keyword>
<dbReference type="InterPro" id="IPR003593">
    <property type="entry name" value="AAA+_ATPase"/>
</dbReference>
<dbReference type="GO" id="GO:0016887">
    <property type="term" value="F:ATP hydrolysis activity"/>
    <property type="evidence" value="ECO:0007669"/>
    <property type="project" value="InterPro"/>
</dbReference>
<dbReference type="AlphaFoldDB" id="A0A0B0ESZ5"/>
<dbReference type="PANTHER" id="PTHR19211">
    <property type="entry name" value="ATP-BINDING TRANSPORT PROTEIN-RELATED"/>
    <property type="match status" value="1"/>
</dbReference>
<evidence type="ECO:0000256" key="3">
    <source>
        <dbReference type="ARBA" id="ARBA00022840"/>
    </source>
</evidence>
<feature type="region of interest" description="Disordered" evidence="5">
    <location>
        <begin position="498"/>
        <end position="521"/>
    </location>
</feature>
<dbReference type="InterPro" id="IPR050611">
    <property type="entry name" value="ABCF"/>
</dbReference>
<protein>
    <submittedName>
        <fullName evidence="7">ABC transporter ATP-binding component</fullName>
    </submittedName>
</protein>
<dbReference type="Pfam" id="PF12848">
    <property type="entry name" value="ABC_tran_Xtn"/>
    <property type="match status" value="1"/>
</dbReference>
<proteinExistence type="predicted"/>
<dbReference type="EMBL" id="JRYO01000035">
    <property type="protein sequence ID" value="KHE93795.1"/>
    <property type="molecule type" value="Genomic_DNA"/>
</dbReference>
<evidence type="ECO:0000259" key="6">
    <source>
        <dbReference type="PROSITE" id="PS50893"/>
    </source>
</evidence>
<dbReference type="eggNOG" id="COG0488">
    <property type="taxonomic scope" value="Bacteria"/>
</dbReference>
<evidence type="ECO:0000313" key="7">
    <source>
        <dbReference type="EMBL" id="KHE93795.1"/>
    </source>
</evidence>
<accession>A0A0B0ESZ5</accession>
<keyword evidence="3 7" id="KW-0067">ATP-binding</keyword>
<evidence type="ECO:0000256" key="5">
    <source>
        <dbReference type="SAM" id="MobiDB-lite"/>
    </source>
</evidence>
<comment type="caution">
    <text evidence="7">The sequence shown here is derived from an EMBL/GenBank/DDBJ whole genome shotgun (WGS) entry which is preliminary data.</text>
</comment>
<evidence type="ECO:0000256" key="1">
    <source>
        <dbReference type="ARBA" id="ARBA00022737"/>
    </source>
</evidence>
<dbReference type="Gene3D" id="3.40.50.300">
    <property type="entry name" value="P-loop containing nucleotide triphosphate hydrolases"/>
    <property type="match status" value="2"/>
</dbReference>
<keyword evidence="4" id="KW-0175">Coiled coil</keyword>
<feature type="domain" description="ABC transporter" evidence="6">
    <location>
        <begin position="2"/>
        <end position="217"/>
    </location>
</feature>
<dbReference type="GO" id="GO:0005524">
    <property type="term" value="F:ATP binding"/>
    <property type="evidence" value="ECO:0007669"/>
    <property type="project" value="UniProtKB-KW"/>
</dbReference>
<feature type="compositionally biased region" description="Basic and acidic residues" evidence="5">
    <location>
        <begin position="506"/>
        <end position="521"/>
    </location>
</feature>
<dbReference type="PATRIC" id="fig|237368.3.peg.479"/>
<feature type="coiled-coil region" evidence="4">
    <location>
        <begin position="534"/>
        <end position="615"/>
    </location>
</feature>
<organism evidence="7 8">
    <name type="scientific">Candidatus Scalindua brodae</name>
    <dbReference type="NCBI Taxonomy" id="237368"/>
    <lineage>
        <taxon>Bacteria</taxon>
        <taxon>Pseudomonadati</taxon>
        <taxon>Planctomycetota</taxon>
        <taxon>Candidatus Brocadiia</taxon>
        <taxon>Candidatus Brocadiales</taxon>
        <taxon>Candidatus Scalinduaceae</taxon>
        <taxon>Candidatus Scalindua</taxon>
    </lineage>
</organism>
<evidence type="ECO:0000256" key="2">
    <source>
        <dbReference type="ARBA" id="ARBA00022741"/>
    </source>
</evidence>
<dbReference type="Proteomes" id="UP000030652">
    <property type="component" value="Unassembled WGS sequence"/>
</dbReference>
<feature type="domain" description="ABC transporter" evidence="6">
    <location>
        <begin position="283"/>
        <end position="499"/>
    </location>
</feature>